<name>A0ACC2NPQ7_9HYME</name>
<comment type="caution">
    <text evidence="1">The sequence shown here is derived from an EMBL/GenBank/DDBJ whole genome shotgun (WGS) entry which is preliminary data.</text>
</comment>
<evidence type="ECO:0000313" key="2">
    <source>
        <dbReference type="Proteomes" id="UP001239111"/>
    </source>
</evidence>
<protein>
    <submittedName>
        <fullName evidence="1">Uncharacterized protein</fullName>
    </submittedName>
</protein>
<evidence type="ECO:0000313" key="1">
    <source>
        <dbReference type="EMBL" id="KAJ8673254.1"/>
    </source>
</evidence>
<accession>A0ACC2NPQ7</accession>
<proteinExistence type="predicted"/>
<organism evidence="1 2">
    <name type="scientific">Eretmocerus hayati</name>
    <dbReference type="NCBI Taxonomy" id="131215"/>
    <lineage>
        <taxon>Eukaryota</taxon>
        <taxon>Metazoa</taxon>
        <taxon>Ecdysozoa</taxon>
        <taxon>Arthropoda</taxon>
        <taxon>Hexapoda</taxon>
        <taxon>Insecta</taxon>
        <taxon>Pterygota</taxon>
        <taxon>Neoptera</taxon>
        <taxon>Endopterygota</taxon>
        <taxon>Hymenoptera</taxon>
        <taxon>Apocrita</taxon>
        <taxon>Proctotrupomorpha</taxon>
        <taxon>Chalcidoidea</taxon>
        <taxon>Aphelinidae</taxon>
        <taxon>Aphelininae</taxon>
        <taxon>Eretmocerus</taxon>
    </lineage>
</organism>
<reference evidence="1" key="1">
    <citation type="submission" date="2023-04" db="EMBL/GenBank/DDBJ databases">
        <title>A chromosome-level genome assembly of the parasitoid wasp Eretmocerus hayati.</title>
        <authorList>
            <person name="Zhong Y."/>
            <person name="Liu S."/>
            <person name="Liu Y."/>
        </authorList>
    </citation>
    <scope>NUCLEOTIDE SEQUENCE</scope>
    <source>
        <strain evidence="1">ZJU_SS_LIU_2023</strain>
    </source>
</reference>
<sequence>MRVFNEISIDSLNDDCLLLIFELLSIQDRLKIELVCQRWQKLCSLLWRKVHTFEASCEEFGCIVPEASENDALPALVINGPICKQIFEKCYSNLRMVNLSRVEQPKTMNLTDMWHDCSNDFYHEELLTGTLDHLKNLLLECKNLEELWMCRCVVNADDEFLSKLFDNNRHLRKLMLIELELTGECFSHLSTEFLKSFIIFDCVVLQPQYLNSTLSRAYKLHTLNLECSDKDPQTWKVVNSPVLSCNLMGYNEIAEFDYRCGLLYNICSVKNLTILGLRNSDLTNNMLRIISLSCANLKVLDIDGCQKVSNVGLSYIQSMSNMKCLNIGSIDRISNPGLLYINKNLQVLRIPDTEFSEKALVKLLPRLLQQMEVLEDLDISRCMQLNNRFIESVIDIVRLRRRTIPLEIGVQDTGVDIKLLGNICPLVKLNDHYYADYGKYC</sequence>
<gene>
    <name evidence="1" type="ORF">QAD02_004516</name>
</gene>
<keyword evidence="2" id="KW-1185">Reference proteome</keyword>
<dbReference type="Proteomes" id="UP001239111">
    <property type="component" value="Chromosome 3"/>
</dbReference>
<dbReference type="EMBL" id="CM056743">
    <property type="protein sequence ID" value="KAJ8673254.1"/>
    <property type="molecule type" value="Genomic_DNA"/>
</dbReference>